<evidence type="ECO:0000256" key="4">
    <source>
        <dbReference type="ARBA" id="ARBA00022692"/>
    </source>
</evidence>
<dbReference type="Gene3D" id="1.10.1200.120">
    <property type="entry name" value="Large-conductance mechanosensitive channel, MscL, domain 1"/>
    <property type="match status" value="1"/>
</dbReference>
<comment type="similarity">
    <text evidence="9">Belongs to the MscL family.</text>
</comment>
<feature type="transmembrane region" description="Helical" evidence="9">
    <location>
        <begin position="95"/>
        <end position="118"/>
    </location>
</feature>
<reference evidence="10 11" key="1">
    <citation type="submission" date="2016-12" db="EMBL/GenBank/DDBJ databases">
        <authorList>
            <person name="Song W.-J."/>
            <person name="Kurnit D.M."/>
        </authorList>
    </citation>
    <scope>NUCLEOTIDE SEQUENCE [LARGE SCALE GENOMIC DNA]</scope>
    <source>
        <strain evidence="10 11">IMCC3135</strain>
    </source>
</reference>
<organism evidence="10 11">
    <name type="scientific">Granulosicoccus antarcticus IMCC3135</name>
    <dbReference type="NCBI Taxonomy" id="1192854"/>
    <lineage>
        <taxon>Bacteria</taxon>
        <taxon>Pseudomonadati</taxon>
        <taxon>Pseudomonadota</taxon>
        <taxon>Gammaproteobacteria</taxon>
        <taxon>Chromatiales</taxon>
        <taxon>Granulosicoccaceae</taxon>
        <taxon>Granulosicoccus</taxon>
    </lineage>
</organism>
<keyword evidence="11" id="KW-1185">Reference proteome</keyword>
<dbReference type="AlphaFoldDB" id="A0A2Z2NVA4"/>
<dbReference type="InterPro" id="IPR001185">
    <property type="entry name" value="MS_channel"/>
</dbReference>
<keyword evidence="3 9" id="KW-1003">Cell membrane</keyword>
<dbReference type="GO" id="GO:0005886">
    <property type="term" value="C:plasma membrane"/>
    <property type="evidence" value="ECO:0007669"/>
    <property type="project" value="UniProtKB-SubCell"/>
</dbReference>
<evidence type="ECO:0000256" key="1">
    <source>
        <dbReference type="ARBA" id="ARBA00004141"/>
    </source>
</evidence>
<comment type="subunit">
    <text evidence="9">Homopentamer.</text>
</comment>
<dbReference type="Proteomes" id="UP000250079">
    <property type="component" value="Chromosome"/>
</dbReference>
<proteinExistence type="inferred from homology"/>
<keyword evidence="5 9" id="KW-1133">Transmembrane helix</keyword>
<dbReference type="HAMAP" id="MF_00115">
    <property type="entry name" value="MscL"/>
    <property type="match status" value="1"/>
</dbReference>
<comment type="function">
    <text evidence="9">Channel that opens in response to stretch forces in the membrane lipid bilayer. May participate in the regulation of osmotic pressure changes within the cell.</text>
</comment>
<evidence type="ECO:0000256" key="9">
    <source>
        <dbReference type="HAMAP-Rule" id="MF_00115"/>
    </source>
</evidence>
<evidence type="ECO:0000256" key="5">
    <source>
        <dbReference type="ARBA" id="ARBA00022989"/>
    </source>
</evidence>
<dbReference type="PRINTS" id="PR01264">
    <property type="entry name" value="MECHCHANNEL"/>
</dbReference>
<keyword evidence="6 9" id="KW-0406">Ion transport</keyword>
<dbReference type="InterPro" id="IPR036019">
    <property type="entry name" value="MscL_channel"/>
</dbReference>
<keyword evidence="4 9" id="KW-0812">Transmembrane</keyword>
<evidence type="ECO:0000256" key="8">
    <source>
        <dbReference type="ARBA" id="ARBA00023303"/>
    </source>
</evidence>
<dbReference type="PANTHER" id="PTHR30266">
    <property type="entry name" value="MECHANOSENSITIVE CHANNEL MSCL"/>
    <property type="match status" value="1"/>
</dbReference>
<feature type="transmembrane region" description="Helical" evidence="9">
    <location>
        <begin position="39"/>
        <end position="58"/>
    </location>
</feature>
<dbReference type="SUPFAM" id="SSF81330">
    <property type="entry name" value="Gated mechanosensitive channel"/>
    <property type="match status" value="1"/>
</dbReference>
<evidence type="ECO:0000256" key="7">
    <source>
        <dbReference type="ARBA" id="ARBA00023136"/>
    </source>
</evidence>
<dbReference type="KEGG" id="gai:IMCC3135_25555"/>
<accession>A0A2Z2NVA4</accession>
<keyword evidence="7 9" id="KW-0472">Membrane</keyword>
<evidence type="ECO:0000313" key="10">
    <source>
        <dbReference type="EMBL" id="ASJ75173.1"/>
    </source>
</evidence>
<evidence type="ECO:0000313" key="11">
    <source>
        <dbReference type="Proteomes" id="UP000250079"/>
    </source>
</evidence>
<name>A0A2Z2NVA4_9GAMM</name>
<sequence length="157" mass="17336">MLDPESYALWFSRVTCNGLTDILSSKRKNMSMIQEFKEFAMKGSLIDMAVGIIIGAAVGKMVSTLVENILMPIIGVFMGGVNFSDLSITVGDAAIGYGAFIQSMIDFLIVAFVIFIILRAITSMKKKFEEEKTEEPAVVAEDVKLLEEIRDLLKQGR</sequence>
<protein>
    <recommendedName>
        <fullName evidence="9">Large-conductance mechanosensitive channel</fullName>
    </recommendedName>
</protein>
<evidence type="ECO:0000256" key="6">
    <source>
        <dbReference type="ARBA" id="ARBA00023065"/>
    </source>
</evidence>
<comment type="subcellular location">
    <subcellularLocation>
        <location evidence="9">Cell inner membrane</location>
        <topology evidence="9">Multi-pass membrane protein</topology>
    </subcellularLocation>
    <subcellularLocation>
        <location evidence="1">Membrane</location>
        <topology evidence="1">Multi-pass membrane protein</topology>
    </subcellularLocation>
</comment>
<dbReference type="NCBIfam" id="TIGR00220">
    <property type="entry name" value="mscL"/>
    <property type="match status" value="1"/>
</dbReference>
<keyword evidence="9" id="KW-0997">Cell inner membrane</keyword>
<gene>
    <name evidence="9 10" type="primary">mscL</name>
    <name evidence="10" type="ORF">IMCC3135_25555</name>
</gene>
<dbReference type="EMBL" id="CP018632">
    <property type="protein sequence ID" value="ASJ75173.1"/>
    <property type="molecule type" value="Genomic_DNA"/>
</dbReference>
<evidence type="ECO:0000256" key="2">
    <source>
        <dbReference type="ARBA" id="ARBA00022448"/>
    </source>
</evidence>
<dbReference type="PANTHER" id="PTHR30266:SF2">
    <property type="entry name" value="LARGE-CONDUCTANCE MECHANOSENSITIVE CHANNEL"/>
    <property type="match status" value="1"/>
</dbReference>
<dbReference type="InterPro" id="IPR037673">
    <property type="entry name" value="MSC/AndL"/>
</dbReference>
<evidence type="ECO:0000256" key="3">
    <source>
        <dbReference type="ARBA" id="ARBA00022475"/>
    </source>
</evidence>
<keyword evidence="2 9" id="KW-0813">Transport</keyword>
<dbReference type="GO" id="GO:0008381">
    <property type="term" value="F:mechanosensitive monoatomic ion channel activity"/>
    <property type="evidence" value="ECO:0007669"/>
    <property type="project" value="UniProtKB-UniRule"/>
</dbReference>
<dbReference type="Pfam" id="PF01741">
    <property type="entry name" value="MscL"/>
    <property type="match status" value="1"/>
</dbReference>
<dbReference type="NCBIfam" id="NF001843">
    <property type="entry name" value="PRK00567.1-4"/>
    <property type="match status" value="1"/>
</dbReference>
<keyword evidence="8 9" id="KW-0407">Ion channel</keyword>